<dbReference type="RefSeq" id="WP_311656386.1">
    <property type="nucleotide sequence ID" value="NZ_JAVRHY010000001.1"/>
</dbReference>
<sequence>MKIVVIIGHWNSGSTLLTELLSRHPAARPGRARHLPNREERHTRRLLRQLARRRGSCRRHEWCYYNRPQLDEAELAWFRARLLRRLRPGNGGFALIKNPWLLYGHDLLTHALAGHDVRYVYITRRGANQVTSWNAWFSEARGLAEARANLMARARLWVDGVETYRHDWAERDDCLAVRYEDLCREPLAALDRLAEFAALRPSVWRPALPREFTISDAKWQALPDCFREEILGITAIAQSWLDEHVAPIDAVSHAGEWPRKDHPAVNRPRVSPPLVPQPSR</sequence>
<proteinExistence type="predicted"/>
<comment type="caution">
    <text evidence="2">The sequence shown here is derived from an EMBL/GenBank/DDBJ whole genome shotgun (WGS) entry which is preliminary data.</text>
</comment>
<dbReference type="Pfam" id="PF13469">
    <property type="entry name" value="Sulfotransfer_3"/>
    <property type="match status" value="1"/>
</dbReference>
<dbReference type="Gene3D" id="3.40.50.300">
    <property type="entry name" value="P-loop containing nucleotide triphosphate hydrolases"/>
    <property type="match status" value="1"/>
</dbReference>
<evidence type="ECO:0000256" key="1">
    <source>
        <dbReference type="SAM" id="MobiDB-lite"/>
    </source>
</evidence>
<gene>
    <name evidence="2" type="ORF">RM531_00205</name>
</gene>
<feature type="region of interest" description="Disordered" evidence="1">
    <location>
        <begin position="256"/>
        <end position="280"/>
    </location>
</feature>
<dbReference type="Proteomes" id="UP001259982">
    <property type="component" value="Unassembled WGS sequence"/>
</dbReference>
<name>A0ABU3B346_9GAMM</name>
<dbReference type="InterPro" id="IPR027417">
    <property type="entry name" value="P-loop_NTPase"/>
</dbReference>
<keyword evidence="3" id="KW-1185">Reference proteome</keyword>
<accession>A0ABU3B346</accession>
<evidence type="ECO:0000313" key="2">
    <source>
        <dbReference type="EMBL" id="MDT0616883.1"/>
    </source>
</evidence>
<reference evidence="2 3" key="1">
    <citation type="submission" date="2023-09" db="EMBL/GenBank/DDBJ databases">
        <authorList>
            <person name="Rey-Velasco X."/>
        </authorList>
    </citation>
    <scope>NUCLEOTIDE SEQUENCE [LARGE SCALE GENOMIC DNA]</scope>
    <source>
        <strain evidence="2 3">P385</strain>
    </source>
</reference>
<dbReference type="SUPFAM" id="SSF52540">
    <property type="entry name" value="P-loop containing nucleoside triphosphate hydrolases"/>
    <property type="match status" value="1"/>
</dbReference>
<dbReference type="EMBL" id="JAVRHY010000001">
    <property type="protein sequence ID" value="MDT0616883.1"/>
    <property type="molecule type" value="Genomic_DNA"/>
</dbReference>
<evidence type="ECO:0000313" key="3">
    <source>
        <dbReference type="Proteomes" id="UP001259982"/>
    </source>
</evidence>
<protein>
    <submittedName>
        <fullName evidence="2">Sulfotransferase</fullName>
    </submittedName>
</protein>
<organism evidence="2 3">
    <name type="scientific">Spectribacter acetivorans</name>
    <dbReference type="NCBI Taxonomy" id="3075603"/>
    <lineage>
        <taxon>Bacteria</taxon>
        <taxon>Pseudomonadati</taxon>
        <taxon>Pseudomonadota</taxon>
        <taxon>Gammaproteobacteria</taxon>
        <taxon>Salinisphaerales</taxon>
        <taxon>Salinisphaeraceae</taxon>
        <taxon>Spectribacter</taxon>
    </lineage>
</organism>
<feature type="compositionally biased region" description="Pro residues" evidence="1">
    <location>
        <begin position="270"/>
        <end position="280"/>
    </location>
</feature>